<dbReference type="Proteomes" id="UP000593567">
    <property type="component" value="Unassembled WGS sequence"/>
</dbReference>
<keyword evidence="2" id="KW-1185">Reference proteome</keyword>
<evidence type="ECO:0000313" key="1">
    <source>
        <dbReference type="EMBL" id="KAF6028696.1"/>
    </source>
</evidence>
<proteinExistence type="predicted"/>
<evidence type="ECO:0000313" key="2">
    <source>
        <dbReference type="Proteomes" id="UP000593567"/>
    </source>
</evidence>
<protein>
    <submittedName>
        <fullName evidence="1">Uncharacterized protein</fullName>
    </submittedName>
</protein>
<sequence>MSPIYGIEFLQYTTCKAARYWMDHAFSSCMAASELKKTFSKLAKLLRPGGALVVDYRNLEAMARTGKAVKGGANPFTAVEYTHIAGIAPFAIYGPAPEQKPIAVFLAYERPDGVNLYLTSPVFTREQITSAAKSAIGENCKIQVFHDLKDELECPIEETAVVTYVIEKPLE</sequence>
<dbReference type="Gene3D" id="3.40.50.150">
    <property type="entry name" value="Vaccinia Virus protein VP39"/>
    <property type="match status" value="1"/>
</dbReference>
<dbReference type="AlphaFoldDB" id="A0A7J7JT85"/>
<gene>
    <name evidence="1" type="ORF">EB796_012997</name>
</gene>
<dbReference type="EMBL" id="VXIV02001924">
    <property type="protein sequence ID" value="KAF6028696.1"/>
    <property type="molecule type" value="Genomic_DNA"/>
</dbReference>
<comment type="caution">
    <text evidence="1">The sequence shown here is derived from an EMBL/GenBank/DDBJ whole genome shotgun (WGS) entry which is preliminary data.</text>
</comment>
<accession>A0A7J7JT85</accession>
<dbReference type="Gene3D" id="3.30.46.10">
    <property type="entry name" value="Glycine N-methyltransferase, chain A, domain 1"/>
    <property type="match status" value="1"/>
</dbReference>
<dbReference type="InterPro" id="IPR029063">
    <property type="entry name" value="SAM-dependent_MTases_sf"/>
</dbReference>
<name>A0A7J7JT85_BUGNE</name>
<reference evidence="1" key="1">
    <citation type="submission" date="2020-06" db="EMBL/GenBank/DDBJ databases">
        <title>Draft genome of Bugula neritina, a colonial animal packing powerful symbionts and potential medicines.</title>
        <authorList>
            <person name="Rayko M."/>
        </authorList>
    </citation>
    <scope>NUCLEOTIDE SEQUENCE [LARGE SCALE GENOMIC DNA]</scope>
    <source>
        <strain evidence="1">Kwan_BN1</strain>
    </source>
</reference>
<organism evidence="1 2">
    <name type="scientific">Bugula neritina</name>
    <name type="common">Brown bryozoan</name>
    <name type="synonym">Sertularia neritina</name>
    <dbReference type="NCBI Taxonomy" id="10212"/>
    <lineage>
        <taxon>Eukaryota</taxon>
        <taxon>Metazoa</taxon>
        <taxon>Spiralia</taxon>
        <taxon>Lophotrochozoa</taxon>
        <taxon>Bryozoa</taxon>
        <taxon>Gymnolaemata</taxon>
        <taxon>Cheilostomatida</taxon>
        <taxon>Flustrina</taxon>
        <taxon>Buguloidea</taxon>
        <taxon>Bugulidae</taxon>
        <taxon>Bugula</taxon>
    </lineage>
</organism>